<dbReference type="GO" id="GO:0046872">
    <property type="term" value="F:metal ion binding"/>
    <property type="evidence" value="ECO:0007669"/>
    <property type="project" value="UniProtKB-UniRule"/>
</dbReference>
<feature type="binding site" evidence="8">
    <location>
        <position position="147"/>
    </location>
    <ligand>
        <name>Mn(2+)</name>
        <dbReference type="ChEBI" id="CHEBI:29035"/>
    </ligand>
</feature>
<dbReference type="NCBIfam" id="TIGR03638">
    <property type="entry name" value="cas1_ECOLI"/>
    <property type="match status" value="1"/>
</dbReference>
<dbReference type="Proteomes" id="UP000748991">
    <property type="component" value="Unassembled WGS sequence"/>
</dbReference>
<evidence type="ECO:0000256" key="4">
    <source>
        <dbReference type="ARBA" id="ARBA00022801"/>
    </source>
</evidence>
<dbReference type="NCBIfam" id="TIGR00287">
    <property type="entry name" value="cas1"/>
    <property type="match status" value="1"/>
</dbReference>
<evidence type="ECO:0000256" key="2">
    <source>
        <dbReference type="ARBA" id="ARBA00022723"/>
    </source>
</evidence>
<keyword evidence="2 8" id="KW-0479">Metal-binding</keyword>
<dbReference type="InterPro" id="IPR050646">
    <property type="entry name" value="Cas1"/>
</dbReference>
<keyword evidence="3 8" id="KW-0255">Endonuclease</keyword>
<accession>A0A943SRW8</accession>
<dbReference type="InterPro" id="IPR033641">
    <property type="entry name" value="Cas1_I-E"/>
</dbReference>
<evidence type="ECO:0000256" key="5">
    <source>
        <dbReference type="ARBA" id="ARBA00022842"/>
    </source>
</evidence>
<evidence type="ECO:0000256" key="8">
    <source>
        <dbReference type="HAMAP-Rule" id="MF_01470"/>
    </source>
</evidence>
<dbReference type="RefSeq" id="WP_278638203.1">
    <property type="nucleotide sequence ID" value="NZ_JAGZZP010000014.1"/>
</dbReference>
<dbReference type="GO" id="GO:0016787">
    <property type="term" value="F:hydrolase activity"/>
    <property type="evidence" value="ECO:0007669"/>
    <property type="project" value="UniProtKB-KW"/>
</dbReference>
<gene>
    <name evidence="9" type="primary">cas1e</name>
    <name evidence="8" type="synonym">cas1</name>
    <name evidence="9" type="ORF">KH327_07020</name>
</gene>
<comment type="cofactor">
    <cofactor evidence="8">
        <name>Mg(2+)</name>
        <dbReference type="ChEBI" id="CHEBI:18420"/>
    </cofactor>
    <cofactor evidence="8">
        <name>Mn(2+)</name>
        <dbReference type="ChEBI" id="CHEBI:29035"/>
    </cofactor>
</comment>
<organism evidence="9 10">
    <name type="scientific">Peptoniphilus harei</name>
    <dbReference type="NCBI Taxonomy" id="54005"/>
    <lineage>
        <taxon>Bacteria</taxon>
        <taxon>Bacillati</taxon>
        <taxon>Bacillota</taxon>
        <taxon>Tissierellia</taxon>
        <taxon>Tissierellales</taxon>
        <taxon>Peptoniphilaceae</taxon>
        <taxon>Peptoniphilus</taxon>
    </lineage>
</organism>
<feature type="binding site" evidence="8">
    <location>
        <position position="214"/>
    </location>
    <ligand>
        <name>Mn(2+)</name>
        <dbReference type="ChEBI" id="CHEBI:29035"/>
    </ligand>
</feature>
<dbReference type="HAMAP" id="MF_01470">
    <property type="entry name" value="Cas1"/>
    <property type="match status" value="1"/>
</dbReference>
<comment type="caution">
    <text evidence="9">The sequence shown here is derived from an EMBL/GenBank/DDBJ whole genome shotgun (WGS) entry which is preliminary data.</text>
</comment>
<evidence type="ECO:0000256" key="3">
    <source>
        <dbReference type="ARBA" id="ARBA00022759"/>
    </source>
</evidence>
<dbReference type="EMBL" id="JAGZZP010000014">
    <property type="protein sequence ID" value="MBS6535565.1"/>
    <property type="molecule type" value="Genomic_DNA"/>
</dbReference>
<keyword evidence="8" id="KW-0464">Manganese</keyword>
<name>A0A943SRW8_9FIRM</name>
<dbReference type="AlphaFoldDB" id="A0A943SRW8"/>
<evidence type="ECO:0000256" key="7">
    <source>
        <dbReference type="ARBA" id="ARBA00023125"/>
    </source>
</evidence>
<evidence type="ECO:0000256" key="1">
    <source>
        <dbReference type="ARBA" id="ARBA00022722"/>
    </source>
</evidence>
<comment type="subunit">
    <text evidence="8">Homodimer, forms a heterotetramer with a Cas2 homodimer.</text>
</comment>
<protein>
    <recommendedName>
        <fullName evidence="8">CRISPR-associated endonuclease Cas1</fullName>
        <ecNumber evidence="8">3.1.-.-</ecNumber>
    </recommendedName>
</protein>
<keyword evidence="5 8" id="KW-0460">Magnesium</keyword>
<dbReference type="InterPro" id="IPR002729">
    <property type="entry name" value="CRISPR-assoc_Cas1"/>
</dbReference>
<dbReference type="GO" id="GO:0043571">
    <property type="term" value="P:maintenance of CRISPR repeat elements"/>
    <property type="evidence" value="ECO:0007669"/>
    <property type="project" value="UniProtKB-UniRule"/>
</dbReference>
<evidence type="ECO:0000313" key="10">
    <source>
        <dbReference type="Proteomes" id="UP000748991"/>
    </source>
</evidence>
<dbReference type="Gene3D" id="1.20.120.920">
    <property type="entry name" value="CRISPR-associated endonuclease Cas1, C-terminal domain"/>
    <property type="match status" value="1"/>
</dbReference>
<reference evidence="9" key="1">
    <citation type="submission" date="2021-02" db="EMBL/GenBank/DDBJ databases">
        <title>Infant gut strain persistence is associated with maternal origin, phylogeny, and functional potential including surface adhesion and iron acquisition.</title>
        <authorList>
            <person name="Lou Y.C."/>
        </authorList>
    </citation>
    <scope>NUCLEOTIDE SEQUENCE</scope>
    <source>
        <strain evidence="9">L3_060_052G1_dasL3_060_052G1_concoct_1</strain>
    </source>
</reference>
<keyword evidence="7 8" id="KW-0238">DNA-binding</keyword>
<feature type="binding site" evidence="8">
    <location>
        <position position="227"/>
    </location>
    <ligand>
        <name>Mn(2+)</name>
        <dbReference type="ChEBI" id="CHEBI:29035"/>
    </ligand>
</feature>
<keyword evidence="6 8" id="KW-0051">Antiviral defense</keyword>
<evidence type="ECO:0000256" key="6">
    <source>
        <dbReference type="ARBA" id="ARBA00023118"/>
    </source>
</evidence>
<dbReference type="CDD" id="cd09719">
    <property type="entry name" value="Cas1_I-E"/>
    <property type="match status" value="1"/>
</dbReference>
<evidence type="ECO:0000313" key="9">
    <source>
        <dbReference type="EMBL" id="MBS6535565.1"/>
    </source>
</evidence>
<proteinExistence type="inferred from homology"/>
<dbReference type="GO" id="GO:0003677">
    <property type="term" value="F:DNA binding"/>
    <property type="evidence" value="ECO:0007669"/>
    <property type="project" value="UniProtKB-KW"/>
</dbReference>
<dbReference type="InterPro" id="IPR019851">
    <property type="entry name" value="CRISPR-assoc_Cas1_ECOLI"/>
</dbReference>
<comment type="function">
    <text evidence="8">CRISPR (clustered regularly interspaced short palindromic repeat), is an adaptive immune system that provides protection against mobile genetic elements (viruses, transposable elements and conjugative plasmids). CRISPR clusters contain spacers, sequences complementary to antecedent mobile elements, and target invading nucleic acids. CRISPR clusters are transcribed and processed into CRISPR RNA (crRNA). Acts as a dsDNA endonuclease. Involved in the integration of spacer DNA into the CRISPR cassette.</text>
</comment>
<dbReference type="InterPro" id="IPR042206">
    <property type="entry name" value="CRISPR-assoc_Cas1_C"/>
</dbReference>
<dbReference type="EC" id="3.1.-.-" evidence="8"/>
<sequence length="314" mass="35663">MTDLIGPKKPELTELPRIEDRVSFIYVEHAKINRQDGALTVMDSKGIVRIPAAIIGILLLGPGTDISHRAVELLGDTGTSVIWVGERGVRFYANGRPLAHSTKYLEKQAVLFSNRNTRLLVARKMYQMRFPGEDVMKLTMQQLRGREGARIRNLYRQEAKRYEIDWTKRDYDPNNYEDGSPVNKALSAANVALYGICHSVIVALGMSPGLGFVHTGHDKSFVYDIADLYKAEYTIPLAFKLASEVTEDEDIGRLARLRLRDKCIDGKLMKKIVRDLQYLMEINPEDDIKIETINLWDEKGRLVKYGVNYTEGDL</sequence>
<dbReference type="PANTHER" id="PTHR34353:SF3">
    <property type="entry name" value="CRISPR-ASSOCIATED ENDONUCLEASE CAS1"/>
    <property type="match status" value="1"/>
</dbReference>
<dbReference type="PANTHER" id="PTHR34353">
    <property type="entry name" value="CRISPR-ASSOCIATED ENDONUCLEASE CAS1 1"/>
    <property type="match status" value="1"/>
</dbReference>
<dbReference type="Pfam" id="PF01867">
    <property type="entry name" value="Cas_Cas1"/>
    <property type="match status" value="2"/>
</dbReference>
<dbReference type="GO" id="GO:0004520">
    <property type="term" value="F:DNA endonuclease activity"/>
    <property type="evidence" value="ECO:0007669"/>
    <property type="project" value="InterPro"/>
</dbReference>
<dbReference type="Gene3D" id="3.100.10.20">
    <property type="entry name" value="CRISPR-associated endonuclease Cas1, N-terminal domain"/>
    <property type="match status" value="1"/>
</dbReference>
<keyword evidence="1 8" id="KW-0540">Nuclease</keyword>
<dbReference type="InterPro" id="IPR042211">
    <property type="entry name" value="CRISPR-assoc_Cas1_N"/>
</dbReference>
<keyword evidence="4 8" id="KW-0378">Hydrolase</keyword>
<comment type="similarity">
    <text evidence="8">Belongs to the CRISPR-associated endonuclease Cas1 family.</text>
</comment>
<dbReference type="GO" id="GO:0051607">
    <property type="term" value="P:defense response to virus"/>
    <property type="evidence" value="ECO:0007669"/>
    <property type="project" value="UniProtKB-UniRule"/>
</dbReference>